<sequence length="95" mass="10450">MACSHQEIFTMVDEQDTMDFNQIEITNCRVTVSVVLSDSAHIPAIRQQLGKSLPDCDCEVQGKTITVSGYPPSDDFDASHILELIKKHDLGATKA</sequence>
<reference evidence="1 3" key="2">
    <citation type="journal article" date="2018" name="Plant J.">
        <title>The Physcomitrella patens chromosome-scale assembly reveals moss genome structure and evolution.</title>
        <authorList>
            <person name="Lang D."/>
            <person name="Ullrich K.K."/>
            <person name="Murat F."/>
            <person name="Fuchs J."/>
            <person name="Jenkins J."/>
            <person name="Haas F.B."/>
            <person name="Piednoel M."/>
            <person name="Gundlach H."/>
            <person name="Van Bel M."/>
            <person name="Meyberg R."/>
            <person name="Vives C."/>
            <person name="Morata J."/>
            <person name="Symeonidi A."/>
            <person name="Hiss M."/>
            <person name="Muchero W."/>
            <person name="Kamisugi Y."/>
            <person name="Saleh O."/>
            <person name="Blanc G."/>
            <person name="Decker E.L."/>
            <person name="van Gessel N."/>
            <person name="Grimwood J."/>
            <person name="Hayes R.D."/>
            <person name="Graham S.W."/>
            <person name="Gunter L.E."/>
            <person name="McDaniel S.F."/>
            <person name="Hoernstein S.N.W."/>
            <person name="Larsson A."/>
            <person name="Li F.W."/>
            <person name="Perroud P.F."/>
            <person name="Phillips J."/>
            <person name="Ranjan P."/>
            <person name="Rokshar D.S."/>
            <person name="Rothfels C.J."/>
            <person name="Schneider L."/>
            <person name="Shu S."/>
            <person name="Stevenson D.W."/>
            <person name="Thummler F."/>
            <person name="Tillich M."/>
            <person name="Villarreal Aguilar J.C."/>
            <person name="Widiez T."/>
            <person name="Wong G.K."/>
            <person name="Wymore A."/>
            <person name="Zhang Y."/>
            <person name="Zimmer A.D."/>
            <person name="Quatrano R.S."/>
            <person name="Mayer K.F.X."/>
            <person name="Goodstein D."/>
            <person name="Casacuberta J.M."/>
            <person name="Vandepoele K."/>
            <person name="Reski R."/>
            <person name="Cuming A.C."/>
            <person name="Tuskan G.A."/>
            <person name="Maumus F."/>
            <person name="Salse J."/>
            <person name="Schmutz J."/>
            <person name="Rensing S.A."/>
        </authorList>
    </citation>
    <scope>NUCLEOTIDE SEQUENCE [LARGE SCALE GENOMIC DNA]</scope>
    <source>
        <strain evidence="2 3">cv. Gransden 2004</strain>
    </source>
</reference>
<dbReference type="EMBL" id="ABEU02000019">
    <property type="protein sequence ID" value="PNR34066.1"/>
    <property type="molecule type" value="Genomic_DNA"/>
</dbReference>
<evidence type="ECO:0000313" key="1">
    <source>
        <dbReference type="EMBL" id="PNR34066.1"/>
    </source>
</evidence>
<reference evidence="1 3" key="1">
    <citation type="journal article" date="2008" name="Science">
        <title>The Physcomitrella genome reveals evolutionary insights into the conquest of land by plants.</title>
        <authorList>
            <person name="Rensing S."/>
            <person name="Lang D."/>
            <person name="Zimmer A."/>
            <person name="Terry A."/>
            <person name="Salamov A."/>
            <person name="Shapiro H."/>
            <person name="Nishiyama T."/>
            <person name="Perroud P.-F."/>
            <person name="Lindquist E."/>
            <person name="Kamisugi Y."/>
            <person name="Tanahashi T."/>
            <person name="Sakakibara K."/>
            <person name="Fujita T."/>
            <person name="Oishi K."/>
            <person name="Shin-I T."/>
            <person name="Kuroki Y."/>
            <person name="Toyoda A."/>
            <person name="Suzuki Y."/>
            <person name="Hashimoto A."/>
            <person name="Yamaguchi K."/>
            <person name="Sugano A."/>
            <person name="Kohara Y."/>
            <person name="Fujiyama A."/>
            <person name="Anterola A."/>
            <person name="Aoki S."/>
            <person name="Ashton N."/>
            <person name="Barbazuk W.B."/>
            <person name="Barker E."/>
            <person name="Bennetzen J."/>
            <person name="Bezanilla M."/>
            <person name="Blankenship R."/>
            <person name="Cho S.H."/>
            <person name="Dutcher S."/>
            <person name="Estelle M."/>
            <person name="Fawcett J.A."/>
            <person name="Gundlach H."/>
            <person name="Hanada K."/>
            <person name="Heyl A."/>
            <person name="Hicks K.A."/>
            <person name="Hugh J."/>
            <person name="Lohr M."/>
            <person name="Mayer K."/>
            <person name="Melkozernov A."/>
            <person name="Murata T."/>
            <person name="Nelson D."/>
            <person name="Pils B."/>
            <person name="Prigge M."/>
            <person name="Reiss B."/>
            <person name="Renner T."/>
            <person name="Rombauts S."/>
            <person name="Rushton P."/>
            <person name="Sanderfoot A."/>
            <person name="Schween G."/>
            <person name="Shiu S.-H."/>
            <person name="Stueber K."/>
            <person name="Theodoulou F.L."/>
            <person name="Tu H."/>
            <person name="Van de Peer Y."/>
            <person name="Verrier P.J."/>
            <person name="Waters E."/>
            <person name="Wood A."/>
            <person name="Yang L."/>
            <person name="Cove D."/>
            <person name="Cuming A."/>
            <person name="Hasebe M."/>
            <person name="Lucas S."/>
            <person name="Mishler D.B."/>
            <person name="Reski R."/>
            <person name="Grigoriev I."/>
            <person name="Quatrano R.S."/>
            <person name="Boore J.L."/>
        </authorList>
    </citation>
    <scope>NUCLEOTIDE SEQUENCE [LARGE SCALE GENOMIC DNA]</scope>
    <source>
        <strain evidence="2 3">cv. Gransden 2004</strain>
    </source>
</reference>
<reference evidence="2" key="3">
    <citation type="submission" date="2020-12" db="UniProtKB">
        <authorList>
            <consortium name="EnsemblPlants"/>
        </authorList>
    </citation>
    <scope>IDENTIFICATION</scope>
</reference>
<gene>
    <name evidence="2" type="primary">LOC112295923</name>
    <name evidence="1" type="ORF">PHYPA_023882</name>
</gene>
<dbReference type="Gramene" id="Pp3c19_8590V3.3">
    <property type="protein sequence ID" value="Pp3c19_8590V3.3"/>
    <property type="gene ID" value="Pp3c19_8590"/>
</dbReference>
<dbReference type="GeneID" id="112295923"/>
<name>A0A2K1IXS4_PHYPA</name>
<organism evidence="1">
    <name type="scientific">Physcomitrium patens</name>
    <name type="common">Spreading-leaved earth moss</name>
    <name type="synonym">Physcomitrella patens</name>
    <dbReference type="NCBI Taxonomy" id="3218"/>
    <lineage>
        <taxon>Eukaryota</taxon>
        <taxon>Viridiplantae</taxon>
        <taxon>Streptophyta</taxon>
        <taxon>Embryophyta</taxon>
        <taxon>Bryophyta</taxon>
        <taxon>Bryophytina</taxon>
        <taxon>Bryopsida</taxon>
        <taxon>Funariidae</taxon>
        <taxon>Funariales</taxon>
        <taxon>Funariaceae</taxon>
        <taxon>Physcomitrium</taxon>
    </lineage>
</organism>
<dbReference type="EnsemblPlants" id="Pp3c19_8590V3.1">
    <property type="protein sequence ID" value="Pp3c19_8590V3.1"/>
    <property type="gene ID" value="Pp3c19_8590"/>
</dbReference>
<evidence type="ECO:0008006" key="4">
    <source>
        <dbReference type="Google" id="ProtNLM"/>
    </source>
</evidence>
<evidence type="ECO:0000313" key="2">
    <source>
        <dbReference type="EnsemblPlants" id="Pp3c19_8590V3.1"/>
    </source>
</evidence>
<dbReference type="AlphaFoldDB" id="A0A2K1IXS4"/>
<dbReference type="Gramene" id="Pp3c19_8590V3.1">
    <property type="protein sequence ID" value="Pp3c19_8590V3.1"/>
    <property type="gene ID" value="Pp3c19_8590"/>
</dbReference>
<keyword evidence="3" id="KW-1185">Reference proteome</keyword>
<accession>A0A2K1IXS4</accession>
<dbReference type="RefSeq" id="XP_024403743.1">
    <property type="nucleotide sequence ID" value="XM_024547975.2"/>
</dbReference>
<proteinExistence type="predicted"/>
<dbReference type="EnsemblPlants" id="Pp3c19_8590V3.3">
    <property type="protein sequence ID" value="Pp3c19_8590V3.3"/>
    <property type="gene ID" value="Pp3c19_8590"/>
</dbReference>
<protein>
    <recommendedName>
        <fullName evidence="4">HMA domain-containing protein</fullName>
    </recommendedName>
</protein>
<dbReference type="Proteomes" id="UP000006727">
    <property type="component" value="Chromosome 19"/>
</dbReference>
<evidence type="ECO:0000313" key="3">
    <source>
        <dbReference type="Proteomes" id="UP000006727"/>
    </source>
</evidence>
<dbReference type="PaxDb" id="3218-PP1S175_45V6.1"/>